<evidence type="ECO:0000256" key="7">
    <source>
        <dbReference type="ARBA" id="ARBA00023136"/>
    </source>
</evidence>
<keyword evidence="6 9" id="KW-1133">Transmembrane helix</keyword>
<keyword evidence="11" id="KW-1185">Reference proteome</keyword>
<dbReference type="InterPro" id="IPR009582">
    <property type="entry name" value="Spc2/SPCS2"/>
</dbReference>
<comment type="similarity">
    <text evidence="2 9">Belongs to the SPCS2 family.</text>
</comment>
<dbReference type="GO" id="GO:0008233">
    <property type="term" value="F:peptidase activity"/>
    <property type="evidence" value="ECO:0007669"/>
    <property type="project" value="UniProtKB-UniRule"/>
</dbReference>
<evidence type="ECO:0000256" key="8">
    <source>
        <dbReference type="ARBA" id="ARBA00045608"/>
    </source>
</evidence>
<accession>A0AAV2ZE11</accession>
<organism evidence="10 11">
    <name type="scientific">Lagenidium giganteum</name>
    <dbReference type="NCBI Taxonomy" id="4803"/>
    <lineage>
        <taxon>Eukaryota</taxon>
        <taxon>Sar</taxon>
        <taxon>Stramenopiles</taxon>
        <taxon>Oomycota</taxon>
        <taxon>Peronosporomycetes</taxon>
        <taxon>Pythiales</taxon>
        <taxon>Pythiaceae</taxon>
    </lineage>
</organism>
<evidence type="ECO:0000256" key="2">
    <source>
        <dbReference type="ARBA" id="ARBA00007324"/>
    </source>
</evidence>
<dbReference type="PANTHER" id="PTHR13085:SF0">
    <property type="entry name" value="SIGNAL PEPTIDASE COMPLEX SUBUNIT 2"/>
    <property type="match status" value="1"/>
</dbReference>
<comment type="subcellular location">
    <subcellularLocation>
        <location evidence="1 9">Endoplasmic reticulum membrane</location>
        <topology evidence="1 9">Multi-pass membrane protein</topology>
    </subcellularLocation>
</comment>
<feature type="transmembrane region" description="Helical" evidence="9">
    <location>
        <begin position="89"/>
        <end position="108"/>
    </location>
</feature>
<evidence type="ECO:0000313" key="10">
    <source>
        <dbReference type="EMBL" id="DBA04194.1"/>
    </source>
</evidence>
<dbReference type="GO" id="GO:0005787">
    <property type="term" value="C:signal peptidase complex"/>
    <property type="evidence" value="ECO:0007669"/>
    <property type="project" value="UniProtKB-UniRule"/>
</dbReference>
<dbReference type="GO" id="GO:0045047">
    <property type="term" value="P:protein targeting to ER"/>
    <property type="evidence" value="ECO:0007669"/>
    <property type="project" value="TreeGrafter"/>
</dbReference>
<comment type="function">
    <text evidence="8 9">Component of the signal peptidase complex (SPC) which catalyzes the cleavage of N-terminal signal sequences from nascent proteins as they are translocated into the lumen of the endoplasmic reticulum. Enhances the enzymatic activity of SPC and facilitates the interactions between different components of the translocation site.</text>
</comment>
<sequence length="191" mass="21697">MGSLFSSGSHSADDAHDDKDLQRIDAYDQNAVKNLLDDTIVEFFKEEGETSIHYGWDNLKILLMVLASILAALSHFFKHPKIPEEHIVFACVGSFFFIHGLLFLYAHFIEQDIVARVSKKGIGSRIIVRSDFPPAQDNFSISMELEGHKGKQVDEKLYVGKFFDEEGYFDKDGFTKEIKAVFGRLQTLKTQ</sequence>
<evidence type="ECO:0000256" key="1">
    <source>
        <dbReference type="ARBA" id="ARBA00004477"/>
    </source>
</evidence>
<protein>
    <recommendedName>
        <fullName evidence="3 9">Signal peptidase complex subunit 2</fullName>
    </recommendedName>
</protein>
<proteinExistence type="inferred from homology"/>
<feature type="transmembrane region" description="Helical" evidence="9">
    <location>
        <begin position="59"/>
        <end position="77"/>
    </location>
</feature>
<dbReference type="GO" id="GO:0006465">
    <property type="term" value="P:signal peptide processing"/>
    <property type="evidence" value="ECO:0007669"/>
    <property type="project" value="UniProtKB-UniRule"/>
</dbReference>
<evidence type="ECO:0000313" key="11">
    <source>
        <dbReference type="Proteomes" id="UP001146120"/>
    </source>
</evidence>
<evidence type="ECO:0000256" key="6">
    <source>
        <dbReference type="ARBA" id="ARBA00022989"/>
    </source>
</evidence>
<name>A0AAV2ZE11_9STRA</name>
<evidence type="ECO:0000256" key="3">
    <source>
        <dbReference type="ARBA" id="ARBA00017057"/>
    </source>
</evidence>
<reference evidence="10" key="1">
    <citation type="submission" date="2022-11" db="EMBL/GenBank/DDBJ databases">
        <authorList>
            <person name="Morgan W.R."/>
            <person name="Tartar A."/>
        </authorList>
    </citation>
    <scope>NUCLEOTIDE SEQUENCE</scope>
    <source>
        <strain evidence="10">ARSEF 373</strain>
    </source>
</reference>
<keyword evidence="7 9" id="KW-0472">Membrane</keyword>
<evidence type="ECO:0000256" key="9">
    <source>
        <dbReference type="RuleBase" id="RU368033"/>
    </source>
</evidence>
<evidence type="ECO:0000256" key="5">
    <source>
        <dbReference type="ARBA" id="ARBA00022824"/>
    </source>
</evidence>
<gene>
    <name evidence="10" type="ORF">N0F65_004302</name>
</gene>
<dbReference type="PANTHER" id="PTHR13085">
    <property type="entry name" value="MICROSOMAL SIGNAL PEPTIDASE 25 KDA SUBUNIT"/>
    <property type="match status" value="1"/>
</dbReference>
<keyword evidence="4 9" id="KW-0812">Transmembrane</keyword>
<dbReference type="AlphaFoldDB" id="A0AAV2ZE11"/>
<keyword evidence="5 9" id="KW-0256">Endoplasmic reticulum</keyword>
<comment type="caution">
    <text evidence="10">The sequence shown here is derived from an EMBL/GenBank/DDBJ whole genome shotgun (WGS) entry which is preliminary data.</text>
</comment>
<dbReference type="EMBL" id="DAKRPA010000011">
    <property type="protein sequence ID" value="DBA04194.1"/>
    <property type="molecule type" value="Genomic_DNA"/>
</dbReference>
<evidence type="ECO:0000256" key="4">
    <source>
        <dbReference type="ARBA" id="ARBA00022692"/>
    </source>
</evidence>
<dbReference type="Proteomes" id="UP001146120">
    <property type="component" value="Unassembled WGS sequence"/>
</dbReference>
<reference evidence="10" key="2">
    <citation type="journal article" date="2023" name="Microbiol Resour">
        <title>Decontamination and Annotation of the Draft Genome Sequence of the Oomycete Lagenidium giganteum ARSEF 373.</title>
        <authorList>
            <person name="Morgan W.R."/>
            <person name="Tartar A."/>
        </authorList>
    </citation>
    <scope>NUCLEOTIDE SEQUENCE</scope>
    <source>
        <strain evidence="10">ARSEF 373</strain>
    </source>
</reference>
<dbReference type="Pfam" id="PF06703">
    <property type="entry name" value="SPC25"/>
    <property type="match status" value="1"/>
</dbReference>